<keyword evidence="2" id="KW-1185">Reference proteome</keyword>
<evidence type="ECO:0008006" key="3">
    <source>
        <dbReference type="Google" id="ProtNLM"/>
    </source>
</evidence>
<dbReference type="RefSeq" id="WP_127084666.1">
    <property type="nucleotide sequence ID" value="NZ_RSCL01000018.1"/>
</dbReference>
<dbReference type="EMBL" id="RSCL01000018">
    <property type="protein sequence ID" value="RUT01863.1"/>
    <property type="molecule type" value="Genomic_DNA"/>
</dbReference>
<gene>
    <name evidence="1" type="ORF">DSM106972_064860</name>
</gene>
<proteinExistence type="predicted"/>
<dbReference type="NCBIfam" id="TIGR01784">
    <property type="entry name" value="T_den_put_tspse"/>
    <property type="match status" value="1"/>
</dbReference>
<accession>A0A3S1D1G2</accession>
<dbReference type="Pfam" id="PF11103">
    <property type="entry name" value="DUF2887"/>
    <property type="match status" value="1"/>
</dbReference>
<sequence length="260" mass="30204">MTADPLFYKIFQNLPELFFELIGEGQDNKTGYEFGAEELKQQSYRLDGLYKTSSGYSFMPLYFVEAQGYKDSDFYNSFFGKIMMYLTQKKPPNKKWYAIVIYDRRCNERTLPPYLEIFLPVLRRFYLDELGKDPNQSLSVGVMCLVAKKQGREKIGKLARQLIIRTNSEITSPALKEKVLQFIQTVVMDKLPNLSVKELEAMLELESLRKSKVYLEGREEGRLEQKIETIPILLKAGFTIEQIAESLKLDVKTVQENVKQ</sequence>
<dbReference type="OrthoDB" id="468313at2"/>
<reference evidence="1" key="1">
    <citation type="submission" date="2018-12" db="EMBL/GenBank/DDBJ databases">
        <authorList>
            <person name="Will S."/>
            <person name="Neumann-Schaal M."/>
            <person name="Henke P."/>
        </authorList>
    </citation>
    <scope>NUCLEOTIDE SEQUENCE</scope>
    <source>
        <strain evidence="1">PCC 7102</strain>
    </source>
</reference>
<reference evidence="1" key="2">
    <citation type="journal article" date="2019" name="Genome Biol. Evol.">
        <title>Day and night: Metabolic profiles and evolutionary relationships of six axenic non-marine cyanobacteria.</title>
        <authorList>
            <person name="Will S.E."/>
            <person name="Henke P."/>
            <person name="Boedeker C."/>
            <person name="Huang S."/>
            <person name="Brinkmann H."/>
            <person name="Rohde M."/>
            <person name="Jarek M."/>
            <person name="Friedl T."/>
            <person name="Seufert S."/>
            <person name="Schumacher M."/>
            <person name="Overmann J."/>
            <person name="Neumann-Schaal M."/>
            <person name="Petersen J."/>
        </authorList>
    </citation>
    <scope>NUCLEOTIDE SEQUENCE [LARGE SCALE GENOMIC DNA]</scope>
    <source>
        <strain evidence="1">PCC 7102</strain>
    </source>
</reference>
<evidence type="ECO:0000313" key="2">
    <source>
        <dbReference type="Proteomes" id="UP000271624"/>
    </source>
</evidence>
<name>A0A3S1D1G2_9CYAN</name>
<comment type="caution">
    <text evidence="1">The sequence shown here is derived from an EMBL/GenBank/DDBJ whole genome shotgun (WGS) entry which is preliminary data.</text>
</comment>
<protein>
    <recommendedName>
        <fullName evidence="3">Transposase (putative) YhgA-like domain-containing protein</fullName>
    </recommendedName>
</protein>
<dbReference type="AlphaFoldDB" id="A0A3S1D1G2"/>
<organism evidence="1 2">
    <name type="scientific">Dulcicalothrix desertica PCC 7102</name>
    <dbReference type="NCBI Taxonomy" id="232991"/>
    <lineage>
        <taxon>Bacteria</taxon>
        <taxon>Bacillati</taxon>
        <taxon>Cyanobacteriota</taxon>
        <taxon>Cyanophyceae</taxon>
        <taxon>Nostocales</taxon>
        <taxon>Calotrichaceae</taxon>
        <taxon>Dulcicalothrix</taxon>
    </lineage>
</organism>
<dbReference type="Proteomes" id="UP000271624">
    <property type="component" value="Unassembled WGS sequence"/>
</dbReference>
<dbReference type="PANTHER" id="PTHR35586:SF2">
    <property type="entry name" value="SLL1542 PROTEIN"/>
    <property type="match status" value="1"/>
</dbReference>
<dbReference type="InterPro" id="IPR022573">
    <property type="entry name" value="DUF2887"/>
</dbReference>
<evidence type="ECO:0000313" key="1">
    <source>
        <dbReference type="EMBL" id="RUT01863.1"/>
    </source>
</evidence>
<dbReference type="PANTHER" id="PTHR35586">
    <property type="entry name" value="SLL1691 PROTEIN"/>
    <property type="match status" value="1"/>
</dbReference>
<dbReference type="InterPro" id="IPR010106">
    <property type="entry name" value="RpnA"/>
</dbReference>